<dbReference type="NCBIfam" id="TIGR00675">
    <property type="entry name" value="dcm"/>
    <property type="match status" value="1"/>
</dbReference>
<dbReference type="CDD" id="cd00315">
    <property type="entry name" value="Cyt_C5_DNA_methylase"/>
    <property type="match status" value="1"/>
</dbReference>
<feature type="active site" evidence="6">
    <location>
        <position position="137"/>
    </location>
</feature>
<dbReference type="Pfam" id="PF01381">
    <property type="entry name" value="HTH_3"/>
    <property type="match status" value="1"/>
</dbReference>
<dbReference type="Gene3D" id="3.90.120.30">
    <property type="match status" value="1"/>
</dbReference>
<dbReference type="RefSeq" id="WP_068151184.1">
    <property type="nucleotide sequence ID" value="NZ_JBHSCR010000003.1"/>
</dbReference>
<comment type="similarity">
    <text evidence="6 7">Belongs to the class I-like SAM-binding methyltransferase superfamily. C5-methyltransferase family.</text>
</comment>
<dbReference type="InterPro" id="IPR010982">
    <property type="entry name" value="Lambda_DNA-bd_dom_sf"/>
</dbReference>
<dbReference type="InterPro" id="IPR031303">
    <property type="entry name" value="C5_meth_CS"/>
</dbReference>
<dbReference type="EC" id="2.1.1.37" evidence="8"/>
<reference evidence="11" key="1">
    <citation type="journal article" date="2019" name="Int. J. Syst. Evol. Microbiol.">
        <title>The Global Catalogue of Microorganisms (GCM) 10K type strain sequencing project: providing services to taxonomists for standard genome sequencing and annotation.</title>
        <authorList>
            <consortium name="The Broad Institute Genomics Platform"/>
            <consortium name="The Broad Institute Genome Sequencing Center for Infectious Disease"/>
            <person name="Wu L."/>
            <person name="Ma J."/>
        </authorList>
    </citation>
    <scope>NUCLEOTIDE SEQUENCE [LARGE SCALE GENOMIC DNA]</scope>
    <source>
        <strain evidence="11">CGMCC 1.15304</strain>
    </source>
</reference>
<dbReference type="EMBL" id="JBHSCR010000003">
    <property type="protein sequence ID" value="MFC4347080.1"/>
    <property type="molecule type" value="Genomic_DNA"/>
</dbReference>
<dbReference type="InterPro" id="IPR018117">
    <property type="entry name" value="C5_DNA_meth_AS"/>
</dbReference>
<evidence type="ECO:0000256" key="2">
    <source>
        <dbReference type="ARBA" id="ARBA00022679"/>
    </source>
</evidence>
<dbReference type="SUPFAM" id="SSF53335">
    <property type="entry name" value="S-adenosyl-L-methionine-dependent methyltransferases"/>
    <property type="match status" value="1"/>
</dbReference>
<accession>A0ABV8U8W7</accession>
<dbReference type="PROSITE" id="PS50943">
    <property type="entry name" value="HTH_CROC1"/>
    <property type="match status" value="1"/>
</dbReference>
<dbReference type="Pfam" id="PF00145">
    <property type="entry name" value="DNA_methylase"/>
    <property type="match status" value="1"/>
</dbReference>
<dbReference type="CDD" id="cd00093">
    <property type="entry name" value="HTH_XRE"/>
    <property type="match status" value="1"/>
</dbReference>
<dbReference type="InterPro" id="IPR001387">
    <property type="entry name" value="Cro/C1-type_HTH"/>
</dbReference>
<evidence type="ECO:0000259" key="9">
    <source>
        <dbReference type="PROSITE" id="PS50943"/>
    </source>
</evidence>
<comment type="caution">
    <text evidence="10">The sequence shown here is derived from an EMBL/GenBank/DDBJ whole genome shotgun (WGS) entry which is preliminary data.</text>
</comment>
<evidence type="ECO:0000256" key="8">
    <source>
        <dbReference type="RuleBase" id="RU000417"/>
    </source>
</evidence>
<proteinExistence type="inferred from homology"/>
<feature type="domain" description="HTH cro/C1-type" evidence="9">
    <location>
        <begin position="6"/>
        <end position="43"/>
    </location>
</feature>
<dbReference type="Gene3D" id="1.10.260.40">
    <property type="entry name" value="lambda repressor-like DNA-binding domains"/>
    <property type="match status" value="1"/>
</dbReference>
<dbReference type="PRINTS" id="PR00105">
    <property type="entry name" value="C5METTRFRASE"/>
</dbReference>
<dbReference type="PROSITE" id="PS00094">
    <property type="entry name" value="C5_MTASE_1"/>
    <property type="match status" value="1"/>
</dbReference>
<evidence type="ECO:0000256" key="4">
    <source>
        <dbReference type="ARBA" id="ARBA00022747"/>
    </source>
</evidence>
<protein>
    <recommendedName>
        <fullName evidence="8">Cytosine-specific methyltransferase</fullName>
        <ecNumber evidence="8">2.1.1.37</ecNumber>
    </recommendedName>
</protein>
<dbReference type="GO" id="GO:0032259">
    <property type="term" value="P:methylation"/>
    <property type="evidence" value="ECO:0007669"/>
    <property type="project" value="UniProtKB-KW"/>
</dbReference>
<dbReference type="PANTHER" id="PTHR46098:SF1">
    <property type="entry name" value="TRNA (CYTOSINE(38)-C(5))-METHYLTRANSFERASE"/>
    <property type="match status" value="1"/>
</dbReference>
<evidence type="ECO:0000256" key="7">
    <source>
        <dbReference type="RuleBase" id="RU000416"/>
    </source>
</evidence>
<dbReference type="GO" id="GO:0003886">
    <property type="term" value="F:DNA (cytosine-5-)-methyltransferase activity"/>
    <property type="evidence" value="ECO:0007669"/>
    <property type="project" value="UniProtKB-EC"/>
</dbReference>
<evidence type="ECO:0000256" key="1">
    <source>
        <dbReference type="ARBA" id="ARBA00022603"/>
    </source>
</evidence>
<dbReference type="InterPro" id="IPR050750">
    <property type="entry name" value="C5-MTase"/>
</dbReference>
<evidence type="ECO:0000256" key="5">
    <source>
        <dbReference type="ARBA" id="ARBA00047422"/>
    </source>
</evidence>
<keyword evidence="1 6" id="KW-0489">Methyltransferase</keyword>
<dbReference type="SUPFAM" id="SSF47413">
    <property type="entry name" value="lambda repressor-like DNA-binding domains"/>
    <property type="match status" value="1"/>
</dbReference>
<evidence type="ECO:0000256" key="3">
    <source>
        <dbReference type="ARBA" id="ARBA00022691"/>
    </source>
</evidence>
<dbReference type="PROSITE" id="PS00095">
    <property type="entry name" value="C5_MTASE_2"/>
    <property type="match status" value="1"/>
</dbReference>
<dbReference type="PROSITE" id="PS51679">
    <property type="entry name" value="SAM_MT_C5"/>
    <property type="match status" value="1"/>
</dbReference>
<sequence length="422" mass="47682">MQEMSFKELREHNAMSVEEAAHLMGVTVKTIYRWEKGEVEPKAHCYEILRNKLAYKQQFRNPHPDFTFIDLFAGIGGIRRGFEAVGGQCVFTSEWDDYAQRTYRANFHDDHHIVGDITEVDEADIPAHDVLLAGFPCQPFSIAGVSKKNALGRAHGFEDETQGTLFFDVLRIIKHHRPAAFLLENVKNLKSHDKGNTFRVIEGALKEAGYAISTRVIDAKGYVPQHRERIFIAGFREDTGFDFDKLKFADPTKGPKLGSILHHEGEEPEASHDYLLRDDRENANAASYVNPKYTLTDKLWAYLQAYKEKHQAAGNGFGFGLNGPDDTARTLSARYYKDGSEILIEQEGKNPRRLTPRECARLMGYDSSRKPEMIIPVSDTRAYKQFGNSVVVPVIEAIAKDMLPHIQRILANTSHPSEVAAE</sequence>
<name>A0ABV8U8W7_9PROT</name>
<evidence type="ECO:0000313" key="10">
    <source>
        <dbReference type="EMBL" id="MFC4347080.1"/>
    </source>
</evidence>
<evidence type="ECO:0000313" key="11">
    <source>
        <dbReference type="Proteomes" id="UP001595776"/>
    </source>
</evidence>
<keyword evidence="4" id="KW-0680">Restriction system</keyword>
<evidence type="ECO:0000256" key="6">
    <source>
        <dbReference type="PROSITE-ProRule" id="PRU01016"/>
    </source>
</evidence>
<comment type="catalytic activity">
    <reaction evidence="5 8">
        <text>a 2'-deoxycytidine in DNA + S-adenosyl-L-methionine = a 5-methyl-2'-deoxycytidine in DNA + S-adenosyl-L-homocysteine + H(+)</text>
        <dbReference type="Rhea" id="RHEA:13681"/>
        <dbReference type="Rhea" id="RHEA-COMP:11369"/>
        <dbReference type="Rhea" id="RHEA-COMP:11370"/>
        <dbReference type="ChEBI" id="CHEBI:15378"/>
        <dbReference type="ChEBI" id="CHEBI:57856"/>
        <dbReference type="ChEBI" id="CHEBI:59789"/>
        <dbReference type="ChEBI" id="CHEBI:85452"/>
        <dbReference type="ChEBI" id="CHEBI:85454"/>
        <dbReference type="EC" id="2.1.1.37"/>
    </reaction>
</comment>
<gene>
    <name evidence="10" type="primary">dcm</name>
    <name evidence="10" type="ORF">ACFO5Q_04420</name>
</gene>
<dbReference type="InterPro" id="IPR029063">
    <property type="entry name" value="SAM-dependent_MTases_sf"/>
</dbReference>
<keyword evidence="2 6" id="KW-0808">Transferase</keyword>
<keyword evidence="11" id="KW-1185">Reference proteome</keyword>
<dbReference type="Gene3D" id="3.40.50.150">
    <property type="entry name" value="Vaccinia Virus protein VP39"/>
    <property type="match status" value="1"/>
</dbReference>
<keyword evidence="3 6" id="KW-0949">S-adenosyl-L-methionine</keyword>
<dbReference type="InterPro" id="IPR001525">
    <property type="entry name" value="C5_MeTfrase"/>
</dbReference>
<dbReference type="Proteomes" id="UP001595776">
    <property type="component" value="Unassembled WGS sequence"/>
</dbReference>
<organism evidence="10 11">
    <name type="scientific">Kordiimonas lipolytica</name>
    <dbReference type="NCBI Taxonomy" id="1662421"/>
    <lineage>
        <taxon>Bacteria</taxon>
        <taxon>Pseudomonadati</taxon>
        <taxon>Pseudomonadota</taxon>
        <taxon>Alphaproteobacteria</taxon>
        <taxon>Kordiimonadales</taxon>
        <taxon>Kordiimonadaceae</taxon>
        <taxon>Kordiimonas</taxon>
    </lineage>
</organism>
<dbReference type="PANTHER" id="PTHR46098">
    <property type="entry name" value="TRNA (CYTOSINE(38)-C(5))-METHYLTRANSFERASE"/>
    <property type="match status" value="1"/>
</dbReference>